<evidence type="ECO:0000256" key="1">
    <source>
        <dbReference type="ARBA" id="ARBA00023157"/>
    </source>
</evidence>
<dbReference type="SUPFAM" id="SSF56436">
    <property type="entry name" value="C-type lectin-like"/>
    <property type="match status" value="3"/>
</dbReference>
<evidence type="ECO:0000313" key="4">
    <source>
        <dbReference type="EMBL" id="CAH1169980.1"/>
    </source>
</evidence>
<keyword evidence="5" id="KW-1185">Reference proteome</keyword>
<sequence length="595" mass="68499">MFKIVSLLLLVVLVSFNCSAFYLESDEENRKVSGWEHVFAYNISSVIPLHHYGPKSYYLGIGVKAKYMQAMQFCDNIHMKLLTIRSREENDRIQKYIREANKGSDDFWTSGSKLLDGRNWVWMSHGDGIQYTNWAPGEPNDDRSQCIRLSSKHGELYWHDSRCDESRFFICERYSASEDVTGVDTEPTITGWMQMLTGASSNIGLLHYNNKRYFFARNFKTNYLQAIQFCNIIKMELVTISSAEENDRIYKYIRDINGGTDWWTSGTKLLDSKTWIWLTKGSHVEYTNWLPGQPDGNDELCLQLVQQKDKGLFWKDSRCSETCHFICETTCDNDDCADGGTYNVGRSQGGNVKAIRTTTAIPKRKYTSTPLLAEEESMNDDEWKYKITMTSSGSISYDYVEGHKYHMEIDLIATQAQAEIYCEYHNMQLISIFNKEDNDRIKLLMIDSSVPGPFWTSGRKIDSVWTWPIGSQQLSYANWARDQPSFKTDKKCIEIDHDGEWLDENCYERRHFICEMPTGPRSGNIADSRKISVSQCSTEPVINVYISNNVITENGREEVSQSFLTSKDVEISETGYHVHVSNNIETPGSEKNNEI</sequence>
<dbReference type="InterPro" id="IPR001304">
    <property type="entry name" value="C-type_lectin-like"/>
</dbReference>
<organism evidence="4 5">
    <name type="scientific">Phaedon cochleariae</name>
    <name type="common">Mustard beetle</name>
    <dbReference type="NCBI Taxonomy" id="80249"/>
    <lineage>
        <taxon>Eukaryota</taxon>
        <taxon>Metazoa</taxon>
        <taxon>Ecdysozoa</taxon>
        <taxon>Arthropoda</taxon>
        <taxon>Hexapoda</taxon>
        <taxon>Insecta</taxon>
        <taxon>Pterygota</taxon>
        <taxon>Neoptera</taxon>
        <taxon>Endopterygota</taxon>
        <taxon>Coleoptera</taxon>
        <taxon>Polyphaga</taxon>
        <taxon>Cucujiformia</taxon>
        <taxon>Chrysomeloidea</taxon>
        <taxon>Chrysomelidae</taxon>
        <taxon>Chrysomelinae</taxon>
        <taxon>Chrysomelini</taxon>
        <taxon>Phaedon</taxon>
    </lineage>
</organism>
<feature type="domain" description="C-type lectin" evidence="3">
    <location>
        <begin position="208"/>
        <end position="328"/>
    </location>
</feature>
<evidence type="ECO:0000259" key="3">
    <source>
        <dbReference type="PROSITE" id="PS50041"/>
    </source>
</evidence>
<evidence type="ECO:0000256" key="2">
    <source>
        <dbReference type="SAM" id="SignalP"/>
    </source>
</evidence>
<dbReference type="InterPro" id="IPR016186">
    <property type="entry name" value="C-type_lectin-like/link_sf"/>
</dbReference>
<feature type="chain" id="PRO_5040364621" description="C-type lectin domain-containing protein" evidence="2">
    <location>
        <begin position="21"/>
        <end position="595"/>
    </location>
</feature>
<keyword evidence="2" id="KW-0732">Signal</keyword>
<dbReference type="PROSITE" id="PS50041">
    <property type="entry name" value="C_TYPE_LECTIN_2"/>
    <property type="match status" value="3"/>
</dbReference>
<evidence type="ECO:0000313" key="5">
    <source>
        <dbReference type="Proteomes" id="UP001153737"/>
    </source>
</evidence>
<dbReference type="InterPro" id="IPR018378">
    <property type="entry name" value="C-type_lectin_CS"/>
</dbReference>
<dbReference type="OrthoDB" id="7357196at2759"/>
<dbReference type="Pfam" id="PF00059">
    <property type="entry name" value="Lectin_C"/>
    <property type="match status" value="3"/>
</dbReference>
<feature type="signal peptide" evidence="2">
    <location>
        <begin position="1"/>
        <end position="20"/>
    </location>
</feature>
<dbReference type="InterPro" id="IPR050111">
    <property type="entry name" value="C-type_lectin/snaclec_domain"/>
</dbReference>
<dbReference type="Proteomes" id="UP001153737">
    <property type="component" value="Chromosome 5"/>
</dbReference>
<accession>A0A9P0DM37</accession>
<dbReference type="InterPro" id="IPR016187">
    <property type="entry name" value="CTDL_fold"/>
</dbReference>
<reference evidence="4" key="2">
    <citation type="submission" date="2022-10" db="EMBL/GenBank/DDBJ databases">
        <authorList>
            <consortium name="ENA_rothamsted_submissions"/>
            <consortium name="culmorum"/>
            <person name="King R."/>
        </authorList>
    </citation>
    <scope>NUCLEOTIDE SEQUENCE</scope>
</reference>
<dbReference type="CDD" id="cd00037">
    <property type="entry name" value="CLECT"/>
    <property type="match status" value="3"/>
</dbReference>
<protein>
    <recommendedName>
        <fullName evidence="3">C-type lectin domain-containing protein</fullName>
    </recommendedName>
</protein>
<dbReference type="AlphaFoldDB" id="A0A9P0DM37"/>
<dbReference type="SMART" id="SM00034">
    <property type="entry name" value="CLECT"/>
    <property type="match status" value="3"/>
</dbReference>
<dbReference type="Gene3D" id="3.10.100.10">
    <property type="entry name" value="Mannose-Binding Protein A, subunit A"/>
    <property type="match status" value="3"/>
</dbReference>
<feature type="domain" description="C-type lectin" evidence="3">
    <location>
        <begin position="400"/>
        <end position="515"/>
    </location>
</feature>
<dbReference type="PANTHER" id="PTHR22803">
    <property type="entry name" value="MANNOSE, PHOSPHOLIPASE, LECTIN RECEPTOR RELATED"/>
    <property type="match status" value="1"/>
</dbReference>
<name>A0A9P0DM37_PHACE</name>
<proteinExistence type="predicted"/>
<keyword evidence="1" id="KW-1015">Disulfide bond</keyword>
<dbReference type="PROSITE" id="PS00615">
    <property type="entry name" value="C_TYPE_LECTIN_1"/>
    <property type="match status" value="3"/>
</dbReference>
<feature type="domain" description="C-type lectin" evidence="3">
    <location>
        <begin position="52"/>
        <end position="172"/>
    </location>
</feature>
<dbReference type="EMBL" id="OU896711">
    <property type="protein sequence ID" value="CAH1169980.1"/>
    <property type="molecule type" value="Genomic_DNA"/>
</dbReference>
<reference evidence="4" key="1">
    <citation type="submission" date="2022-01" db="EMBL/GenBank/DDBJ databases">
        <authorList>
            <person name="King R."/>
        </authorList>
    </citation>
    <scope>NUCLEOTIDE SEQUENCE</scope>
</reference>
<gene>
    <name evidence="4" type="ORF">PHAECO_LOCUS9564</name>
</gene>